<sequence length="104" mass="11353">MLIARLRSRAPHKIPSPAFPPNPVACSDSAIRRMVLAPPLWPATSSRLPDLLPRSLWPPDPAFSTGLLLPLQLQAPSSPADLLKPLLLPSAERPCRSLVLLDWP</sequence>
<proteinExistence type="predicted"/>
<gene>
    <name evidence="1" type="ordered locus">Os04g0300100</name>
</gene>
<accession>A0A0P0W8F7</accession>
<organism evidence="1 2">
    <name type="scientific">Oryza sativa subsp. japonica</name>
    <name type="common">Rice</name>
    <dbReference type="NCBI Taxonomy" id="39947"/>
    <lineage>
        <taxon>Eukaryota</taxon>
        <taxon>Viridiplantae</taxon>
        <taxon>Streptophyta</taxon>
        <taxon>Embryophyta</taxon>
        <taxon>Tracheophyta</taxon>
        <taxon>Spermatophyta</taxon>
        <taxon>Magnoliopsida</taxon>
        <taxon>Liliopsida</taxon>
        <taxon>Poales</taxon>
        <taxon>Poaceae</taxon>
        <taxon>BOP clade</taxon>
        <taxon>Oryzoideae</taxon>
        <taxon>Oryzeae</taxon>
        <taxon>Oryzinae</taxon>
        <taxon>Oryza</taxon>
        <taxon>Oryza sativa</taxon>
    </lineage>
</organism>
<reference evidence="1 2" key="1">
    <citation type="journal article" date="2005" name="Nature">
        <title>The map-based sequence of the rice genome.</title>
        <authorList>
            <consortium name="International rice genome sequencing project (IRGSP)"/>
            <person name="Matsumoto T."/>
            <person name="Wu J."/>
            <person name="Kanamori H."/>
            <person name="Katayose Y."/>
            <person name="Fujisawa M."/>
            <person name="Namiki N."/>
            <person name="Mizuno H."/>
            <person name="Yamamoto K."/>
            <person name="Antonio B.A."/>
            <person name="Baba T."/>
            <person name="Sakata K."/>
            <person name="Nagamura Y."/>
            <person name="Aoki H."/>
            <person name="Arikawa K."/>
            <person name="Arita K."/>
            <person name="Bito T."/>
            <person name="Chiden Y."/>
            <person name="Fujitsuka N."/>
            <person name="Fukunaka R."/>
            <person name="Hamada M."/>
            <person name="Harada C."/>
            <person name="Hayashi A."/>
            <person name="Hijishita S."/>
            <person name="Honda M."/>
            <person name="Hosokawa S."/>
            <person name="Ichikawa Y."/>
            <person name="Idonuma A."/>
            <person name="Iijima M."/>
            <person name="Ikeda M."/>
            <person name="Ikeno M."/>
            <person name="Ito K."/>
            <person name="Ito S."/>
            <person name="Ito T."/>
            <person name="Ito Y."/>
            <person name="Ito Y."/>
            <person name="Iwabuchi A."/>
            <person name="Kamiya K."/>
            <person name="Karasawa W."/>
            <person name="Kurita K."/>
            <person name="Katagiri S."/>
            <person name="Kikuta A."/>
            <person name="Kobayashi H."/>
            <person name="Kobayashi N."/>
            <person name="Machita K."/>
            <person name="Maehara T."/>
            <person name="Masukawa M."/>
            <person name="Mizubayashi T."/>
            <person name="Mukai Y."/>
            <person name="Nagasaki H."/>
            <person name="Nagata Y."/>
            <person name="Naito S."/>
            <person name="Nakashima M."/>
            <person name="Nakama Y."/>
            <person name="Nakamichi Y."/>
            <person name="Nakamura M."/>
            <person name="Meguro A."/>
            <person name="Negishi M."/>
            <person name="Ohta I."/>
            <person name="Ohta T."/>
            <person name="Okamoto M."/>
            <person name="Ono N."/>
            <person name="Saji S."/>
            <person name="Sakaguchi M."/>
            <person name="Sakai K."/>
            <person name="Shibata M."/>
            <person name="Shimokawa T."/>
            <person name="Song J."/>
            <person name="Takazaki Y."/>
            <person name="Terasawa K."/>
            <person name="Tsugane M."/>
            <person name="Tsuji K."/>
            <person name="Ueda S."/>
            <person name="Waki K."/>
            <person name="Yamagata H."/>
            <person name="Yamamoto M."/>
            <person name="Yamamoto S."/>
            <person name="Yamane H."/>
            <person name="Yoshiki S."/>
            <person name="Yoshihara R."/>
            <person name="Yukawa K."/>
            <person name="Zhong H."/>
            <person name="Yano M."/>
            <person name="Yuan Q."/>
            <person name="Ouyang S."/>
            <person name="Liu J."/>
            <person name="Jones K.M."/>
            <person name="Gansberger K."/>
            <person name="Moffat K."/>
            <person name="Hill J."/>
            <person name="Bera J."/>
            <person name="Fadrosh D."/>
            <person name="Jin S."/>
            <person name="Johri S."/>
            <person name="Kim M."/>
            <person name="Overton L."/>
            <person name="Reardon M."/>
            <person name="Tsitrin T."/>
            <person name="Vuong H."/>
            <person name="Weaver B."/>
            <person name="Ciecko A."/>
            <person name="Tallon L."/>
            <person name="Jackson J."/>
            <person name="Pai G."/>
            <person name="Aken S.V."/>
            <person name="Utterback T."/>
            <person name="Reidmuller S."/>
            <person name="Feldblyum T."/>
            <person name="Hsiao J."/>
            <person name="Zismann V."/>
            <person name="Iobst S."/>
            <person name="de Vazeille A.R."/>
            <person name="Buell C.R."/>
            <person name="Ying K."/>
            <person name="Li Y."/>
            <person name="Lu T."/>
            <person name="Huang Y."/>
            <person name="Zhao Q."/>
            <person name="Feng Q."/>
            <person name="Zhang L."/>
            <person name="Zhu J."/>
            <person name="Weng Q."/>
            <person name="Mu J."/>
            <person name="Lu Y."/>
            <person name="Fan D."/>
            <person name="Liu Y."/>
            <person name="Guan J."/>
            <person name="Zhang Y."/>
            <person name="Yu S."/>
            <person name="Liu X."/>
            <person name="Zhang Y."/>
            <person name="Hong G."/>
            <person name="Han B."/>
            <person name="Choisne N."/>
            <person name="Demange N."/>
            <person name="Orjeda G."/>
            <person name="Samain S."/>
            <person name="Cattolico L."/>
            <person name="Pelletier E."/>
            <person name="Couloux A."/>
            <person name="Segurens B."/>
            <person name="Wincker P."/>
            <person name="D'Hont A."/>
            <person name="Scarpelli C."/>
            <person name="Weissenbach J."/>
            <person name="Salanoubat M."/>
            <person name="Quetier F."/>
            <person name="Yu Y."/>
            <person name="Kim H.R."/>
            <person name="Rambo T."/>
            <person name="Currie J."/>
            <person name="Collura K."/>
            <person name="Luo M."/>
            <person name="Yang T."/>
            <person name="Ammiraju J.S.S."/>
            <person name="Engler F."/>
            <person name="Soderlund C."/>
            <person name="Wing R.A."/>
            <person name="Palmer L.E."/>
            <person name="de la Bastide M."/>
            <person name="Spiegel L."/>
            <person name="Nascimento L."/>
            <person name="Zutavern T."/>
            <person name="O'Shaughnessy A."/>
            <person name="Dike S."/>
            <person name="Dedhia N."/>
            <person name="Preston R."/>
            <person name="Balija V."/>
            <person name="McCombie W.R."/>
            <person name="Chow T."/>
            <person name="Chen H."/>
            <person name="Chung M."/>
            <person name="Chen C."/>
            <person name="Shaw J."/>
            <person name="Wu H."/>
            <person name="Hsiao K."/>
            <person name="Chao Y."/>
            <person name="Chu M."/>
            <person name="Cheng C."/>
            <person name="Hour A."/>
            <person name="Lee P."/>
            <person name="Lin S."/>
            <person name="Lin Y."/>
            <person name="Liou J."/>
            <person name="Liu S."/>
            <person name="Hsing Y."/>
            <person name="Raghuvanshi S."/>
            <person name="Mohanty A."/>
            <person name="Bharti A.K."/>
            <person name="Gaur A."/>
            <person name="Gupta V."/>
            <person name="Kumar D."/>
            <person name="Ravi V."/>
            <person name="Vij S."/>
            <person name="Kapur A."/>
            <person name="Khurana P."/>
            <person name="Khurana P."/>
            <person name="Khurana J.P."/>
            <person name="Tyagi A.K."/>
            <person name="Gaikwad K."/>
            <person name="Singh A."/>
            <person name="Dalal V."/>
            <person name="Srivastava S."/>
            <person name="Dixit A."/>
            <person name="Pal A.K."/>
            <person name="Ghazi I.A."/>
            <person name="Yadav M."/>
            <person name="Pandit A."/>
            <person name="Bhargava A."/>
            <person name="Sureshbabu K."/>
            <person name="Batra K."/>
            <person name="Sharma T.R."/>
            <person name="Mohapatra T."/>
            <person name="Singh N.K."/>
            <person name="Messing J."/>
            <person name="Nelson A.B."/>
            <person name="Fuks G."/>
            <person name="Kavchok S."/>
            <person name="Keizer G."/>
            <person name="Linton E."/>
            <person name="Llaca V."/>
            <person name="Song R."/>
            <person name="Tanyolac B."/>
            <person name="Young S."/>
            <person name="Ho-Il K."/>
            <person name="Hahn J.H."/>
            <person name="Sangsakoo G."/>
            <person name="Vanavichit A."/>
            <person name="de Mattos Luiz.A.T."/>
            <person name="Zimmer P.D."/>
            <person name="Malone G."/>
            <person name="Dellagostin O."/>
            <person name="de Oliveira A.C."/>
            <person name="Bevan M."/>
            <person name="Bancroft I."/>
            <person name="Minx P."/>
            <person name="Cordum H."/>
            <person name="Wilson R."/>
            <person name="Cheng Z."/>
            <person name="Jin W."/>
            <person name="Jiang J."/>
            <person name="Leong S.A."/>
            <person name="Iwama H."/>
            <person name="Gojobori T."/>
            <person name="Itoh T."/>
            <person name="Niimura Y."/>
            <person name="Fujii Y."/>
            <person name="Habara T."/>
            <person name="Sakai H."/>
            <person name="Sato Y."/>
            <person name="Wilson G."/>
            <person name="Kumar K."/>
            <person name="McCouch S."/>
            <person name="Juretic N."/>
            <person name="Hoen D."/>
            <person name="Wright S."/>
            <person name="Bruskiewich R."/>
            <person name="Bureau T."/>
            <person name="Miyao A."/>
            <person name="Hirochika H."/>
            <person name="Nishikawa T."/>
            <person name="Kadowaki K."/>
            <person name="Sugiura M."/>
            <person name="Burr B."/>
            <person name="Sasaki T."/>
        </authorList>
    </citation>
    <scope>NUCLEOTIDE SEQUENCE [LARGE SCALE GENOMIC DNA]</scope>
    <source>
        <strain evidence="2">cv. Nipponbare</strain>
    </source>
</reference>
<dbReference type="KEGG" id="dosa:Os04g0300100"/>
<protein>
    <submittedName>
        <fullName evidence="1">Os04g0300100 protein</fullName>
    </submittedName>
</protein>
<dbReference type="AlphaFoldDB" id="A0A0P0W8F7"/>
<dbReference type="EMBL" id="AP008210">
    <property type="protein sequence ID" value="BAH92577.1"/>
    <property type="molecule type" value="Genomic_DNA"/>
</dbReference>
<dbReference type="Proteomes" id="UP000000763">
    <property type="component" value="Chromosome 4"/>
</dbReference>
<reference evidence="2" key="2">
    <citation type="journal article" date="2008" name="Nucleic Acids Res.">
        <title>The rice annotation project database (RAP-DB): 2008 update.</title>
        <authorList>
            <consortium name="The rice annotation project (RAP)"/>
        </authorList>
    </citation>
    <scope>GENOME REANNOTATION</scope>
    <source>
        <strain evidence="2">cv. Nipponbare</strain>
    </source>
</reference>
<evidence type="ECO:0000313" key="1">
    <source>
        <dbReference type="EMBL" id="BAH92577.1"/>
    </source>
</evidence>
<dbReference type="Gramene" id="Os04t0300100-01">
    <property type="protein sequence ID" value="Os04t0300100-01"/>
    <property type="gene ID" value="Os04g0300100"/>
</dbReference>
<evidence type="ECO:0000313" key="2">
    <source>
        <dbReference type="Proteomes" id="UP000000763"/>
    </source>
</evidence>
<name>A0A0P0W8F7_ORYSJ</name>